<dbReference type="Proteomes" id="UP000001072">
    <property type="component" value="Unassembled WGS sequence"/>
</dbReference>
<reference evidence="7" key="1">
    <citation type="journal article" date="2011" name="Proc. Natl. Acad. Sci. U.S.A.">
        <title>Obligate biotrophy features unraveled by the genomic analysis of rust fungi.</title>
        <authorList>
            <person name="Duplessis S."/>
            <person name="Cuomo C.A."/>
            <person name="Lin Y.-C."/>
            <person name="Aerts A."/>
            <person name="Tisserant E."/>
            <person name="Veneault-Fourrey C."/>
            <person name="Joly D.L."/>
            <person name="Hacquard S."/>
            <person name="Amselem J."/>
            <person name="Cantarel B.L."/>
            <person name="Chiu R."/>
            <person name="Coutinho P.M."/>
            <person name="Feau N."/>
            <person name="Field M."/>
            <person name="Frey P."/>
            <person name="Gelhaye E."/>
            <person name="Goldberg J."/>
            <person name="Grabherr M.G."/>
            <person name="Kodira C.D."/>
            <person name="Kohler A."/>
            <person name="Kuees U."/>
            <person name="Lindquist E.A."/>
            <person name="Lucas S.M."/>
            <person name="Mago R."/>
            <person name="Mauceli E."/>
            <person name="Morin E."/>
            <person name="Murat C."/>
            <person name="Pangilinan J.L."/>
            <person name="Park R."/>
            <person name="Pearson M."/>
            <person name="Quesneville H."/>
            <person name="Rouhier N."/>
            <person name="Sakthikumar S."/>
            <person name="Salamov A.A."/>
            <person name="Schmutz J."/>
            <person name="Selles B."/>
            <person name="Shapiro H."/>
            <person name="Tanguay P."/>
            <person name="Tuskan G.A."/>
            <person name="Henrissat B."/>
            <person name="Van de Peer Y."/>
            <person name="Rouze P."/>
            <person name="Ellis J.G."/>
            <person name="Dodds P.N."/>
            <person name="Schein J.E."/>
            <person name="Zhong S."/>
            <person name="Hamelin R.C."/>
            <person name="Grigoriev I.V."/>
            <person name="Szabo L.J."/>
            <person name="Martin F."/>
        </authorList>
    </citation>
    <scope>NUCLEOTIDE SEQUENCE [LARGE SCALE GENOMIC DNA]</scope>
    <source>
        <strain evidence="7">98AG31 / pathotype 3-4-7</strain>
    </source>
</reference>
<gene>
    <name evidence="6" type="ORF">MELLADRAFT_87899</name>
</gene>
<dbReference type="RefSeq" id="XP_007411148.1">
    <property type="nucleotide sequence ID" value="XM_007411086.1"/>
</dbReference>
<dbReference type="VEuPathDB" id="FungiDB:MELLADRAFT_87899"/>
<keyword evidence="3" id="KW-0862">Zinc</keyword>
<sequence length="130" mass="14938">MCKHILNAQVSIRAPCCQRWYDCPQCHDDEKLGHRLAKTTELSLACKSCKKVFRKPIEDFEDADEYCPHCDNHYVIEAKTPRAMIGVEGGDSRIDGRGLSNRDERMVDLEKKRAEELAKLWEEEASKLNA</sequence>
<evidence type="ECO:0000256" key="1">
    <source>
        <dbReference type="ARBA" id="ARBA00022723"/>
    </source>
</evidence>
<dbReference type="KEGG" id="mlr:MELLADRAFT_87899"/>
<protein>
    <recommendedName>
        <fullName evidence="5">CHY-type domain-containing protein</fullName>
    </recommendedName>
</protein>
<evidence type="ECO:0000313" key="6">
    <source>
        <dbReference type="EMBL" id="EGG05659.1"/>
    </source>
</evidence>
<evidence type="ECO:0000256" key="4">
    <source>
        <dbReference type="PROSITE-ProRule" id="PRU00601"/>
    </source>
</evidence>
<dbReference type="STRING" id="747676.F4RPX7"/>
<dbReference type="Pfam" id="PF05495">
    <property type="entry name" value="zf-CHY"/>
    <property type="match status" value="1"/>
</dbReference>
<dbReference type="InterPro" id="IPR037274">
    <property type="entry name" value="Znf_CHY_sf"/>
</dbReference>
<dbReference type="PANTHER" id="PTHR28082">
    <property type="entry name" value="ZINC FINGER PROTEIN"/>
    <property type="match status" value="1"/>
</dbReference>
<dbReference type="GO" id="GO:0045041">
    <property type="term" value="P:protein import into mitochondrial intermembrane space"/>
    <property type="evidence" value="ECO:0007669"/>
    <property type="project" value="TreeGrafter"/>
</dbReference>
<proteinExistence type="predicted"/>
<dbReference type="InterPro" id="IPR052604">
    <property type="entry name" value="Mito_Tim_assembly_helper"/>
</dbReference>
<organism evidence="7">
    <name type="scientific">Melampsora larici-populina (strain 98AG31 / pathotype 3-4-7)</name>
    <name type="common">Poplar leaf rust fungus</name>
    <dbReference type="NCBI Taxonomy" id="747676"/>
    <lineage>
        <taxon>Eukaryota</taxon>
        <taxon>Fungi</taxon>
        <taxon>Dikarya</taxon>
        <taxon>Basidiomycota</taxon>
        <taxon>Pucciniomycotina</taxon>
        <taxon>Pucciniomycetes</taxon>
        <taxon>Pucciniales</taxon>
        <taxon>Melampsoraceae</taxon>
        <taxon>Melampsora</taxon>
    </lineage>
</organism>
<evidence type="ECO:0000256" key="2">
    <source>
        <dbReference type="ARBA" id="ARBA00022771"/>
    </source>
</evidence>
<dbReference type="GeneID" id="18934689"/>
<dbReference type="EMBL" id="GL883112">
    <property type="protein sequence ID" value="EGG05659.1"/>
    <property type="molecule type" value="Genomic_DNA"/>
</dbReference>
<keyword evidence="1" id="KW-0479">Metal-binding</keyword>
<dbReference type="InParanoid" id="F4RPX7"/>
<dbReference type="PROSITE" id="PS51266">
    <property type="entry name" value="ZF_CHY"/>
    <property type="match status" value="1"/>
</dbReference>
<dbReference type="GO" id="GO:0008270">
    <property type="term" value="F:zinc ion binding"/>
    <property type="evidence" value="ECO:0007669"/>
    <property type="project" value="UniProtKB-KW"/>
</dbReference>
<dbReference type="PANTHER" id="PTHR28082:SF2">
    <property type="entry name" value="CHY-TYPE DOMAIN-CONTAINING PROTEIN"/>
    <property type="match status" value="1"/>
</dbReference>
<dbReference type="eggNOG" id="KOG1940">
    <property type="taxonomic scope" value="Eukaryota"/>
</dbReference>
<dbReference type="InterPro" id="IPR008913">
    <property type="entry name" value="Znf_CHY"/>
</dbReference>
<accession>F4RPX7</accession>
<dbReference type="HOGENOM" id="CLU_140539_0_0_1"/>
<evidence type="ECO:0000259" key="5">
    <source>
        <dbReference type="PROSITE" id="PS51266"/>
    </source>
</evidence>
<name>F4RPX7_MELLP</name>
<evidence type="ECO:0000256" key="3">
    <source>
        <dbReference type="ARBA" id="ARBA00022833"/>
    </source>
</evidence>
<feature type="domain" description="CHY-type" evidence="5">
    <location>
        <begin position="1"/>
        <end position="72"/>
    </location>
</feature>
<dbReference type="OrthoDB" id="411372at2759"/>
<dbReference type="SUPFAM" id="SSF161219">
    <property type="entry name" value="CHY zinc finger-like"/>
    <property type="match status" value="1"/>
</dbReference>
<dbReference type="AlphaFoldDB" id="F4RPX7"/>
<evidence type="ECO:0000313" key="7">
    <source>
        <dbReference type="Proteomes" id="UP000001072"/>
    </source>
</evidence>
<dbReference type="GO" id="GO:0005758">
    <property type="term" value="C:mitochondrial intermembrane space"/>
    <property type="evidence" value="ECO:0007669"/>
    <property type="project" value="TreeGrafter"/>
</dbReference>
<dbReference type="FunCoup" id="F4RPX7">
    <property type="interactions" value="9"/>
</dbReference>
<keyword evidence="2 4" id="KW-0863">Zinc-finger</keyword>
<keyword evidence="7" id="KW-1185">Reference proteome</keyword>